<accession>A0AAV7PMS8</accession>
<comment type="caution">
    <text evidence="2">The sequence shown here is derived from an EMBL/GenBank/DDBJ whole genome shotgun (WGS) entry which is preliminary data.</text>
</comment>
<organism evidence="2 3">
    <name type="scientific">Pleurodeles waltl</name>
    <name type="common">Iberian ribbed newt</name>
    <dbReference type="NCBI Taxonomy" id="8319"/>
    <lineage>
        <taxon>Eukaryota</taxon>
        <taxon>Metazoa</taxon>
        <taxon>Chordata</taxon>
        <taxon>Craniata</taxon>
        <taxon>Vertebrata</taxon>
        <taxon>Euteleostomi</taxon>
        <taxon>Amphibia</taxon>
        <taxon>Batrachia</taxon>
        <taxon>Caudata</taxon>
        <taxon>Salamandroidea</taxon>
        <taxon>Salamandridae</taxon>
        <taxon>Pleurodelinae</taxon>
        <taxon>Pleurodeles</taxon>
    </lineage>
</organism>
<evidence type="ECO:0000313" key="3">
    <source>
        <dbReference type="Proteomes" id="UP001066276"/>
    </source>
</evidence>
<protein>
    <submittedName>
        <fullName evidence="2">Uncharacterized protein</fullName>
    </submittedName>
</protein>
<gene>
    <name evidence="2" type="ORF">NDU88_007964</name>
</gene>
<sequence length="136" mass="14575">MCPLRGAVPNSEIDKIAGVHAHSCAHAHITEPTRFRRGAAKDRTPAPAERPELCSSSYTGGRPSAPHTILLLGSRCPCGTPTAEYSLWGESGAAFRFYDSTMLRFVPLLIGTSPHAGCVLQDNSVVLRSASYDRPP</sequence>
<evidence type="ECO:0000313" key="2">
    <source>
        <dbReference type="EMBL" id="KAJ1129597.1"/>
    </source>
</evidence>
<feature type="region of interest" description="Disordered" evidence="1">
    <location>
        <begin position="36"/>
        <end position="60"/>
    </location>
</feature>
<keyword evidence="3" id="KW-1185">Reference proteome</keyword>
<reference evidence="2" key="1">
    <citation type="journal article" date="2022" name="bioRxiv">
        <title>Sequencing and chromosome-scale assembly of the giantPleurodeles waltlgenome.</title>
        <authorList>
            <person name="Brown T."/>
            <person name="Elewa A."/>
            <person name="Iarovenko S."/>
            <person name="Subramanian E."/>
            <person name="Araus A.J."/>
            <person name="Petzold A."/>
            <person name="Susuki M."/>
            <person name="Suzuki K.-i.T."/>
            <person name="Hayashi T."/>
            <person name="Toyoda A."/>
            <person name="Oliveira C."/>
            <person name="Osipova E."/>
            <person name="Leigh N.D."/>
            <person name="Simon A."/>
            <person name="Yun M.H."/>
        </authorList>
    </citation>
    <scope>NUCLEOTIDE SEQUENCE</scope>
    <source>
        <strain evidence="2">20211129_DDA</strain>
        <tissue evidence="2">Liver</tissue>
    </source>
</reference>
<proteinExistence type="predicted"/>
<dbReference type="Proteomes" id="UP001066276">
    <property type="component" value="Chromosome 7"/>
</dbReference>
<evidence type="ECO:0000256" key="1">
    <source>
        <dbReference type="SAM" id="MobiDB-lite"/>
    </source>
</evidence>
<feature type="compositionally biased region" description="Basic and acidic residues" evidence="1">
    <location>
        <begin position="36"/>
        <end position="52"/>
    </location>
</feature>
<dbReference type="AlphaFoldDB" id="A0AAV7PMS8"/>
<name>A0AAV7PMS8_PLEWA</name>
<dbReference type="EMBL" id="JANPWB010000011">
    <property type="protein sequence ID" value="KAJ1129597.1"/>
    <property type="molecule type" value="Genomic_DNA"/>
</dbReference>